<reference evidence="2 3" key="1">
    <citation type="submission" date="2021-06" db="EMBL/GenBank/DDBJ databases">
        <title>Caerostris extrusa draft genome.</title>
        <authorList>
            <person name="Kono N."/>
            <person name="Arakawa K."/>
        </authorList>
    </citation>
    <scope>NUCLEOTIDE SEQUENCE [LARGE SCALE GENOMIC DNA]</scope>
</reference>
<feature type="compositionally biased region" description="Low complexity" evidence="1">
    <location>
        <begin position="7"/>
        <end position="28"/>
    </location>
</feature>
<dbReference type="Proteomes" id="UP001054945">
    <property type="component" value="Unassembled WGS sequence"/>
</dbReference>
<dbReference type="EMBL" id="BPLR01012461">
    <property type="protein sequence ID" value="GIY54033.1"/>
    <property type="molecule type" value="Genomic_DNA"/>
</dbReference>
<sequence length="94" mass="10611">MARAGMDRNGSGRNGRGMNDRGMMSGQEWQGQEWLGQGWPGQEWHGQKWPGFEAQLAKTYVGDECDKTIGWKVFPLPSRIREKKTNTPNFAPEG</sequence>
<gene>
    <name evidence="2" type="ORF">CEXT_312711</name>
</gene>
<protein>
    <submittedName>
        <fullName evidence="2">Uncharacterized protein</fullName>
    </submittedName>
</protein>
<proteinExistence type="predicted"/>
<comment type="caution">
    <text evidence="2">The sequence shown here is derived from an EMBL/GenBank/DDBJ whole genome shotgun (WGS) entry which is preliminary data.</text>
</comment>
<accession>A0AAV4U8E9</accession>
<evidence type="ECO:0000313" key="3">
    <source>
        <dbReference type="Proteomes" id="UP001054945"/>
    </source>
</evidence>
<evidence type="ECO:0000313" key="2">
    <source>
        <dbReference type="EMBL" id="GIY54033.1"/>
    </source>
</evidence>
<keyword evidence="3" id="KW-1185">Reference proteome</keyword>
<dbReference type="AlphaFoldDB" id="A0AAV4U8E9"/>
<evidence type="ECO:0000256" key="1">
    <source>
        <dbReference type="SAM" id="MobiDB-lite"/>
    </source>
</evidence>
<organism evidence="2 3">
    <name type="scientific">Caerostris extrusa</name>
    <name type="common">Bark spider</name>
    <name type="synonym">Caerostris bankana</name>
    <dbReference type="NCBI Taxonomy" id="172846"/>
    <lineage>
        <taxon>Eukaryota</taxon>
        <taxon>Metazoa</taxon>
        <taxon>Ecdysozoa</taxon>
        <taxon>Arthropoda</taxon>
        <taxon>Chelicerata</taxon>
        <taxon>Arachnida</taxon>
        <taxon>Araneae</taxon>
        <taxon>Araneomorphae</taxon>
        <taxon>Entelegynae</taxon>
        <taxon>Araneoidea</taxon>
        <taxon>Araneidae</taxon>
        <taxon>Caerostris</taxon>
    </lineage>
</organism>
<feature type="region of interest" description="Disordered" evidence="1">
    <location>
        <begin position="1"/>
        <end position="28"/>
    </location>
</feature>
<name>A0AAV4U8E9_CAEEX</name>